<accession>A0A6P7IMK7</accession>
<dbReference type="Pfam" id="PF04548">
    <property type="entry name" value="AIG1"/>
    <property type="match status" value="1"/>
</dbReference>
<dbReference type="Proteomes" id="UP000515145">
    <property type="component" value="Chromosome 5"/>
</dbReference>
<organism evidence="6 7">
    <name type="scientific">Parambassis ranga</name>
    <name type="common">Indian glassy fish</name>
    <dbReference type="NCBI Taxonomy" id="210632"/>
    <lineage>
        <taxon>Eukaryota</taxon>
        <taxon>Metazoa</taxon>
        <taxon>Chordata</taxon>
        <taxon>Craniata</taxon>
        <taxon>Vertebrata</taxon>
        <taxon>Euteleostomi</taxon>
        <taxon>Actinopterygii</taxon>
        <taxon>Neopterygii</taxon>
        <taxon>Teleostei</taxon>
        <taxon>Neoteleostei</taxon>
        <taxon>Acanthomorphata</taxon>
        <taxon>Ovalentaria</taxon>
        <taxon>Ambassidae</taxon>
        <taxon>Parambassis</taxon>
    </lineage>
</organism>
<evidence type="ECO:0000259" key="5">
    <source>
        <dbReference type="PROSITE" id="PS51720"/>
    </source>
</evidence>
<evidence type="ECO:0000313" key="6">
    <source>
        <dbReference type="Proteomes" id="UP000515145"/>
    </source>
</evidence>
<keyword evidence="3" id="KW-0342">GTP-binding</keyword>
<dbReference type="PROSITE" id="PS51720">
    <property type="entry name" value="G_AIG1"/>
    <property type="match status" value="1"/>
</dbReference>
<evidence type="ECO:0000256" key="1">
    <source>
        <dbReference type="ARBA" id="ARBA00008535"/>
    </source>
</evidence>
<dbReference type="PANTHER" id="PTHR10903">
    <property type="entry name" value="GTPASE, IMAP FAMILY MEMBER-RELATED"/>
    <property type="match status" value="1"/>
</dbReference>
<dbReference type="GeneID" id="114435885"/>
<name>A0A6P7IMK7_9TELE</name>
<proteinExistence type="inferred from homology"/>
<reference evidence="7" key="1">
    <citation type="submission" date="2025-08" db="UniProtKB">
        <authorList>
            <consortium name="RefSeq"/>
        </authorList>
    </citation>
    <scope>IDENTIFICATION</scope>
</reference>
<evidence type="ECO:0000256" key="3">
    <source>
        <dbReference type="ARBA" id="ARBA00023134"/>
    </source>
</evidence>
<keyword evidence="6" id="KW-1185">Reference proteome</keyword>
<dbReference type="RefSeq" id="XP_028261644.1">
    <property type="nucleotide sequence ID" value="XM_028405843.1"/>
</dbReference>
<protein>
    <submittedName>
        <fullName evidence="7">GTPase IMAP family member 7-like isoform X2</fullName>
    </submittedName>
</protein>
<dbReference type="AlphaFoldDB" id="A0A6P7IMK7"/>
<dbReference type="Gene3D" id="3.40.50.300">
    <property type="entry name" value="P-loop containing nucleotide triphosphate hydrolases"/>
    <property type="match status" value="1"/>
</dbReference>
<dbReference type="SUPFAM" id="SSF52540">
    <property type="entry name" value="P-loop containing nucleoside triphosphate hydrolases"/>
    <property type="match status" value="1"/>
</dbReference>
<dbReference type="PANTHER" id="PTHR10903:SF62">
    <property type="entry name" value="GTPASE IMAP FAMILY MEMBER 4-LIKE-RELATED"/>
    <property type="match status" value="1"/>
</dbReference>
<dbReference type="InterPro" id="IPR006703">
    <property type="entry name" value="G_AIG1"/>
</dbReference>
<dbReference type="InterPro" id="IPR045058">
    <property type="entry name" value="GIMA/IAN/Toc"/>
</dbReference>
<evidence type="ECO:0000256" key="2">
    <source>
        <dbReference type="ARBA" id="ARBA00022741"/>
    </source>
</evidence>
<dbReference type="GO" id="GO:0005525">
    <property type="term" value="F:GTP binding"/>
    <property type="evidence" value="ECO:0007669"/>
    <property type="project" value="UniProtKB-KW"/>
</dbReference>
<feature type="region of interest" description="Disordered" evidence="4">
    <location>
        <begin position="1"/>
        <end position="25"/>
    </location>
</feature>
<evidence type="ECO:0000256" key="4">
    <source>
        <dbReference type="SAM" id="MobiDB-lite"/>
    </source>
</evidence>
<evidence type="ECO:0000313" key="7">
    <source>
        <dbReference type="RefSeq" id="XP_028261644.1"/>
    </source>
</evidence>
<sequence>MAGTSSDLQHRRGRQNTQIQKTGPLASRWRSDYTISACDQSQMFNMTVKEEFIQIQESNGTRIVLLGKTGSGKSSLRIALLGESLLKTGTGEREGQSDPENSILTTVVDSSFDTMPEETLKNETVKCLAQCGPGLRAVLIVLKVDRDRDQNKDIIDKILEEGGEEVLKYAIVVFTHGEELKPGETIEDFVGMSESLSALVKKCGGRCHVVDNEHWNNSDDDNYRNNKVQVTQLLNTIERMKQSGGFYTNQTKKEKSGRITRILCRLVGALEGTLLGALFGAAVCQSVRFKTRFGAGIGAVFGACIGYSAGEQASTPGEAALKTLEMVTAVGKGFMQANDALQSGGSKD</sequence>
<keyword evidence="2" id="KW-0547">Nucleotide-binding</keyword>
<dbReference type="InterPro" id="IPR027417">
    <property type="entry name" value="P-loop_NTPase"/>
</dbReference>
<feature type="domain" description="AIG1-type G" evidence="5">
    <location>
        <begin position="58"/>
        <end position="256"/>
    </location>
</feature>
<comment type="similarity">
    <text evidence="1">Belongs to the TRAFAC class TrmE-Era-EngA-EngB-Septin-like GTPase superfamily. AIG1/Toc34/Toc159-like paraseptin GTPase family. IAN subfamily.</text>
</comment>
<gene>
    <name evidence="7" type="primary">LOC114435885</name>
</gene>